<dbReference type="Proteomes" id="UP000722336">
    <property type="component" value="Unassembled WGS sequence"/>
</dbReference>
<sequence length="227" mass="24127">MILIIAERTDAPALWLQRRLSRPAAPVPVRRVNPAQLFAGSSFRFHIAGAEADTSVALSNGRAFDGAALTGVINRVGAVPLPLLTEIGEADREYAESELNACLLGWLAALPCPVLNMPTPGCLGGAWHTDLATCQLAARANLPMGHGAPAAHFVWLEGKIFPRLPDTDLRRAVDAFARGYGGRAVQVDMAADGLLGATPYVDYRIGGDALVRHVRDALMSDARRDAA</sequence>
<evidence type="ECO:0000313" key="1">
    <source>
        <dbReference type="EMBL" id="MBV7255594.1"/>
    </source>
</evidence>
<name>A0ABS6SB07_9SPHN</name>
<reference evidence="1 2" key="1">
    <citation type="submission" date="2021-04" db="EMBL/GenBank/DDBJ databases">
        <authorList>
            <person name="Pira H."/>
            <person name="Risdian C."/>
            <person name="Wink J."/>
        </authorList>
    </citation>
    <scope>NUCLEOTIDE SEQUENCE [LARGE SCALE GENOMIC DNA]</scope>
    <source>
        <strain evidence="1 2">WHA3</strain>
    </source>
</reference>
<gene>
    <name evidence="1" type="ORF">KCG44_02210</name>
</gene>
<keyword evidence="2" id="KW-1185">Reference proteome</keyword>
<dbReference type="EMBL" id="JAGSPA010000001">
    <property type="protein sequence ID" value="MBV7255594.1"/>
    <property type="molecule type" value="Genomic_DNA"/>
</dbReference>
<accession>A0ABS6SB07</accession>
<comment type="caution">
    <text evidence="1">The sequence shown here is derived from an EMBL/GenBank/DDBJ whole genome shotgun (WGS) entry which is preliminary data.</text>
</comment>
<dbReference type="RefSeq" id="WP_218443935.1">
    <property type="nucleotide sequence ID" value="NZ_JAGSPA010000001.1"/>
</dbReference>
<proteinExistence type="predicted"/>
<organism evidence="1 2">
    <name type="scientific">Pacificimonas pallii</name>
    <dbReference type="NCBI Taxonomy" id="2827236"/>
    <lineage>
        <taxon>Bacteria</taxon>
        <taxon>Pseudomonadati</taxon>
        <taxon>Pseudomonadota</taxon>
        <taxon>Alphaproteobacteria</taxon>
        <taxon>Sphingomonadales</taxon>
        <taxon>Sphingosinicellaceae</taxon>
        <taxon>Pacificimonas</taxon>
    </lineage>
</organism>
<evidence type="ECO:0000313" key="2">
    <source>
        <dbReference type="Proteomes" id="UP000722336"/>
    </source>
</evidence>
<protein>
    <submittedName>
        <fullName evidence="1">Uncharacterized protein</fullName>
    </submittedName>
</protein>